<gene>
    <name evidence="3" type="ORF">PoMZ_13634</name>
</gene>
<proteinExistence type="predicted"/>
<dbReference type="Pfam" id="PF13391">
    <property type="entry name" value="HNH_2"/>
    <property type="match status" value="1"/>
</dbReference>
<evidence type="ECO:0000256" key="1">
    <source>
        <dbReference type="SAM" id="MobiDB-lite"/>
    </source>
</evidence>
<feature type="region of interest" description="Disordered" evidence="1">
    <location>
        <begin position="350"/>
        <end position="422"/>
    </location>
</feature>
<feature type="domain" description="HNH nuclease" evidence="2">
    <location>
        <begin position="158"/>
        <end position="224"/>
    </location>
</feature>
<protein>
    <recommendedName>
        <fullName evidence="2">HNH nuclease domain-containing protein</fullName>
    </recommendedName>
</protein>
<sequence length="422" mass="47598">MAASAAFPILAPLEPPEAQAATELPFPVHFRHPAYSTSTPPLLALFATDGTLDYDLALVCCCILAAVSWDKGYLALRQQGVLEKVQRPSDGLLRGREYLFCLEDVDISERYPIVHSFHNWRFPHDNLPPQWAQLDIPDYIPPPLHPGPLAVPGRDGGCRISGYIDAVELAHLIPVKEKEWFVSNQMSKYCRFTTSQHRMLSDDQNIILLRSDLHHLFDARRIALVPKQIDIDTSRPPKLLLHVLEPGSSMQFAPLYHNRCLQQIRGVSKEFLFARFAWSLFTDDRIPFVSWPGALNIFLWNKTTEQVETRACTSKDVSSFSQVFDFSTRSQSRSVSPKKRQMVDSLEWGHCDSASNGDDDDDWFGDSSFEHDESPRGRSSFGMPLGESMSKKRRLNEACSTPSMSGEMPEALSQAEMPSQSL</sequence>
<dbReference type="EMBL" id="CP034210">
    <property type="protein sequence ID" value="QBZ66651.1"/>
    <property type="molecule type" value="Genomic_DNA"/>
</dbReference>
<evidence type="ECO:0000313" key="3">
    <source>
        <dbReference type="EMBL" id="QBZ66651.1"/>
    </source>
</evidence>
<evidence type="ECO:0000259" key="2">
    <source>
        <dbReference type="Pfam" id="PF13391"/>
    </source>
</evidence>
<dbReference type="AlphaFoldDB" id="A0A4P7NVV7"/>
<name>A0A4P7NVV7_PYROR</name>
<reference evidence="3 4" key="1">
    <citation type="journal article" date="2019" name="Mol. Biol. Evol.">
        <title>Blast fungal genomes show frequent chromosomal changes, gene gains and losses, and effector gene turnover.</title>
        <authorList>
            <person name="Gomez Luciano L.B."/>
            <person name="Jason Tsai I."/>
            <person name="Chuma I."/>
            <person name="Tosa Y."/>
            <person name="Chen Y.H."/>
            <person name="Li J.Y."/>
            <person name="Li M.Y."/>
            <person name="Jade Lu M.Y."/>
            <person name="Nakayashiki H."/>
            <person name="Li W.H."/>
        </authorList>
    </citation>
    <scope>NUCLEOTIDE SEQUENCE [LARGE SCALE GENOMIC DNA]</scope>
    <source>
        <strain evidence="3">MZ5-1-6</strain>
    </source>
</reference>
<dbReference type="InterPro" id="IPR003615">
    <property type="entry name" value="HNH_nuc"/>
</dbReference>
<dbReference type="Proteomes" id="UP000294847">
    <property type="component" value="Chromosome 7"/>
</dbReference>
<organism evidence="3 4">
    <name type="scientific">Pyricularia oryzae</name>
    <name type="common">Rice blast fungus</name>
    <name type="synonym">Magnaporthe oryzae</name>
    <dbReference type="NCBI Taxonomy" id="318829"/>
    <lineage>
        <taxon>Eukaryota</taxon>
        <taxon>Fungi</taxon>
        <taxon>Dikarya</taxon>
        <taxon>Ascomycota</taxon>
        <taxon>Pezizomycotina</taxon>
        <taxon>Sordariomycetes</taxon>
        <taxon>Sordariomycetidae</taxon>
        <taxon>Magnaporthales</taxon>
        <taxon>Pyriculariaceae</taxon>
        <taxon>Pyricularia</taxon>
    </lineage>
</organism>
<accession>A0A4P7NVV7</accession>
<evidence type="ECO:0000313" key="4">
    <source>
        <dbReference type="Proteomes" id="UP000294847"/>
    </source>
</evidence>